<evidence type="ECO:0000313" key="2">
    <source>
        <dbReference type="Proteomes" id="UP000664859"/>
    </source>
</evidence>
<accession>A0A836CJB8</accession>
<proteinExistence type="predicted"/>
<name>A0A836CJB8_9STRA</name>
<gene>
    <name evidence="1" type="ORF">JKP88DRAFT_287612</name>
</gene>
<dbReference type="Proteomes" id="UP000664859">
    <property type="component" value="Unassembled WGS sequence"/>
</dbReference>
<reference evidence="1" key="1">
    <citation type="submission" date="2021-02" db="EMBL/GenBank/DDBJ databases">
        <title>First Annotated Genome of the Yellow-green Alga Tribonema minus.</title>
        <authorList>
            <person name="Mahan K.M."/>
        </authorList>
    </citation>
    <scope>NUCLEOTIDE SEQUENCE</scope>
    <source>
        <strain evidence="1">UTEX B ZZ1240</strain>
    </source>
</reference>
<dbReference type="EMBL" id="JAFCMP010000074">
    <property type="protein sequence ID" value="KAG5188232.1"/>
    <property type="molecule type" value="Genomic_DNA"/>
</dbReference>
<organism evidence="1 2">
    <name type="scientific">Tribonema minus</name>
    <dbReference type="NCBI Taxonomy" id="303371"/>
    <lineage>
        <taxon>Eukaryota</taxon>
        <taxon>Sar</taxon>
        <taxon>Stramenopiles</taxon>
        <taxon>Ochrophyta</taxon>
        <taxon>PX clade</taxon>
        <taxon>Xanthophyceae</taxon>
        <taxon>Tribonematales</taxon>
        <taxon>Tribonemataceae</taxon>
        <taxon>Tribonema</taxon>
    </lineage>
</organism>
<evidence type="ECO:0000313" key="1">
    <source>
        <dbReference type="EMBL" id="KAG5188232.1"/>
    </source>
</evidence>
<keyword evidence="2" id="KW-1185">Reference proteome</keyword>
<dbReference type="AlphaFoldDB" id="A0A836CJB8"/>
<protein>
    <submittedName>
        <fullName evidence="1">Uncharacterized protein</fullName>
    </submittedName>
</protein>
<sequence>MAGGAAAPAHAAAAAVNAGAARSTPAMLQGAAAAEVARLPLMRTIASDAASLRAATDKVEADLQQLPQGTQRTQALARFRPQCHMHLIGMAFANEPMYSTTASFDGLSWQLAVKRAIGVEEQTTGCKLCGKSPGGTLHARLCQAPRVKAHDTIVHNNVKRATQRIVRQYLKTGPVDEDYTPFLGSAAAPGSCRINIVLPADAFPVTGCDDPTRQLLLMVDVTCFEAQVNVVMIISAEQQLSTSYPTAKPTAEPTYAPGSSVCDFGPDYTLASMTMTLCMPGYIITDITLSYGTCVYGVSSMVCSRLDGSSKDSPITAVINAGAVGGGTQATVTSSAGFNGASSGWVREGAADAASQLYFTTDAFATSTSTFGYSGSPGAQFICPGAQKLVGLRHIPVKLDSNPGSAIGGIGVVCG</sequence>
<comment type="caution">
    <text evidence="1">The sequence shown here is derived from an EMBL/GenBank/DDBJ whole genome shotgun (WGS) entry which is preliminary data.</text>
</comment>